<name>A0A1G9MIC4_9RHOB</name>
<evidence type="ECO:0000313" key="3">
    <source>
        <dbReference type="Proteomes" id="UP000199555"/>
    </source>
</evidence>
<dbReference type="EMBL" id="FNGE01000021">
    <property type="protein sequence ID" value="SDL74032.1"/>
    <property type="molecule type" value="Genomic_DNA"/>
</dbReference>
<keyword evidence="3" id="KW-1185">Reference proteome</keyword>
<dbReference type="OrthoDB" id="7779087at2"/>
<dbReference type="Proteomes" id="UP000199555">
    <property type="component" value="Unassembled WGS sequence"/>
</dbReference>
<gene>
    <name evidence="2" type="ORF">SAMN04487971_12119</name>
</gene>
<evidence type="ECO:0000313" key="2">
    <source>
        <dbReference type="EMBL" id="SDL74032.1"/>
    </source>
</evidence>
<evidence type="ECO:0000256" key="1">
    <source>
        <dbReference type="SAM" id="Phobius"/>
    </source>
</evidence>
<dbReference type="STRING" id="525640.SAMN04487971_12119"/>
<keyword evidence="1" id="KW-0472">Membrane</keyword>
<keyword evidence="1" id="KW-1133">Transmembrane helix</keyword>
<organism evidence="2 3">
    <name type="scientific">Paracoccus chinensis</name>
    <dbReference type="NCBI Taxonomy" id="525640"/>
    <lineage>
        <taxon>Bacteria</taxon>
        <taxon>Pseudomonadati</taxon>
        <taxon>Pseudomonadota</taxon>
        <taxon>Alphaproteobacteria</taxon>
        <taxon>Rhodobacterales</taxon>
        <taxon>Paracoccaceae</taxon>
        <taxon>Paracoccus</taxon>
    </lineage>
</organism>
<protein>
    <submittedName>
        <fullName evidence="2">Uncharacterized protein</fullName>
    </submittedName>
</protein>
<keyword evidence="1" id="KW-0812">Transmembrane</keyword>
<reference evidence="3" key="1">
    <citation type="submission" date="2016-10" db="EMBL/GenBank/DDBJ databases">
        <authorList>
            <person name="Varghese N."/>
            <person name="Submissions S."/>
        </authorList>
    </citation>
    <scope>NUCLEOTIDE SEQUENCE [LARGE SCALE GENOMIC DNA]</scope>
    <source>
        <strain evidence="3">CGMCC 1.7655</strain>
    </source>
</reference>
<feature type="transmembrane region" description="Helical" evidence="1">
    <location>
        <begin position="7"/>
        <end position="29"/>
    </location>
</feature>
<dbReference type="RefSeq" id="WP_090757184.1">
    <property type="nucleotide sequence ID" value="NZ_FNGE01000021.1"/>
</dbReference>
<feature type="transmembrane region" description="Helical" evidence="1">
    <location>
        <begin position="35"/>
        <end position="55"/>
    </location>
</feature>
<sequence length="81" mass="8649">MFVVRYLMAVLAVMVGITAWGISAGYSAWQVLGMAFLSAVVLQVVILAYVAVAAARRGRGPSSGPSRGVRKRCDQLVILPR</sequence>
<accession>A0A1G9MIC4</accession>
<dbReference type="AlphaFoldDB" id="A0A1G9MIC4"/>
<proteinExistence type="predicted"/>